<sequence>MLNKTLAITSIIQVHGSTTYAYQFKTLYGLEKPFLMFIKACTANPLNDSGTKNVLKLLENKNLKVAEEYEGFGDGASSLTVFVDD</sequence>
<reference evidence="1 2" key="2">
    <citation type="journal article" date="2022" name="Mol. Ecol. Resour.">
        <title>The genomes of chicory, endive, great burdock and yacon provide insights into Asteraceae paleo-polyploidization history and plant inulin production.</title>
        <authorList>
            <person name="Fan W."/>
            <person name="Wang S."/>
            <person name="Wang H."/>
            <person name="Wang A."/>
            <person name="Jiang F."/>
            <person name="Liu H."/>
            <person name="Zhao H."/>
            <person name="Xu D."/>
            <person name="Zhang Y."/>
        </authorList>
    </citation>
    <scope>NUCLEOTIDE SEQUENCE [LARGE SCALE GENOMIC DNA]</scope>
    <source>
        <strain evidence="2">cv. Punajuju</strain>
        <tissue evidence="1">Leaves</tissue>
    </source>
</reference>
<protein>
    <submittedName>
        <fullName evidence="1">Uncharacterized protein</fullName>
    </submittedName>
</protein>
<evidence type="ECO:0000313" key="2">
    <source>
        <dbReference type="Proteomes" id="UP001055811"/>
    </source>
</evidence>
<organism evidence="1 2">
    <name type="scientific">Cichorium intybus</name>
    <name type="common">Chicory</name>
    <dbReference type="NCBI Taxonomy" id="13427"/>
    <lineage>
        <taxon>Eukaryota</taxon>
        <taxon>Viridiplantae</taxon>
        <taxon>Streptophyta</taxon>
        <taxon>Embryophyta</taxon>
        <taxon>Tracheophyta</taxon>
        <taxon>Spermatophyta</taxon>
        <taxon>Magnoliopsida</taxon>
        <taxon>eudicotyledons</taxon>
        <taxon>Gunneridae</taxon>
        <taxon>Pentapetalae</taxon>
        <taxon>asterids</taxon>
        <taxon>campanulids</taxon>
        <taxon>Asterales</taxon>
        <taxon>Asteraceae</taxon>
        <taxon>Cichorioideae</taxon>
        <taxon>Cichorieae</taxon>
        <taxon>Cichoriinae</taxon>
        <taxon>Cichorium</taxon>
    </lineage>
</organism>
<evidence type="ECO:0000313" key="1">
    <source>
        <dbReference type="EMBL" id="KAI3749427.1"/>
    </source>
</evidence>
<proteinExistence type="predicted"/>
<keyword evidence="2" id="KW-1185">Reference proteome</keyword>
<name>A0ACB9DT10_CICIN</name>
<comment type="caution">
    <text evidence="1">The sequence shown here is derived from an EMBL/GenBank/DDBJ whole genome shotgun (WGS) entry which is preliminary data.</text>
</comment>
<dbReference type="Proteomes" id="UP001055811">
    <property type="component" value="Linkage Group LG04"/>
</dbReference>
<dbReference type="EMBL" id="CM042012">
    <property type="protein sequence ID" value="KAI3749427.1"/>
    <property type="molecule type" value="Genomic_DNA"/>
</dbReference>
<reference evidence="2" key="1">
    <citation type="journal article" date="2022" name="Mol. Ecol. Resour.">
        <title>The genomes of chicory, endive, great burdock and yacon provide insights into Asteraceae palaeo-polyploidization history and plant inulin production.</title>
        <authorList>
            <person name="Fan W."/>
            <person name="Wang S."/>
            <person name="Wang H."/>
            <person name="Wang A."/>
            <person name="Jiang F."/>
            <person name="Liu H."/>
            <person name="Zhao H."/>
            <person name="Xu D."/>
            <person name="Zhang Y."/>
        </authorList>
    </citation>
    <scope>NUCLEOTIDE SEQUENCE [LARGE SCALE GENOMIC DNA]</scope>
    <source>
        <strain evidence="2">cv. Punajuju</strain>
    </source>
</reference>
<gene>
    <name evidence="1" type="ORF">L2E82_20039</name>
</gene>
<accession>A0ACB9DT10</accession>